<dbReference type="Proteomes" id="UP000503540">
    <property type="component" value="Chromosome"/>
</dbReference>
<protein>
    <submittedName>
        <fullName evidence="3">Hotdog fold thioesterase</fullName>
    </submittedName>
</protein>
<organism evidence="3 4">
    <name type="scientific">Nocardia arthritidis</name>
    <dbReference type="NCBI Taxonomy" id="228602"/>
    <lineage>
        <taxon>Bacteria</taxon>
        <taxon>Bacillati</taxon>
        <taxon>Actinomycetota</taxon>
        <taxon>Actinomycetes</taxon>
        <taxon>Mycobacteriales</taxon>
        <taxon>Nocardiaceae</taxon>
        <taxon>Nocardia</taxon>
    </lineage>
</organism>
<sequence length="151" mass="15966">MATPELDLSKLTGLELLRLGMTTQDRPRFIGDLLGMEVESLEYGEVVFALHTRPEFANPLGTTHGGICATLLDSVMGCAVHTTLDAGVGYTTLELKVNYIRAVPTDGQRLTATGSTIHVGRTTATAEGRVVDAGGRLVAHGTTTCVILGNR</sequence>
<accession>A0A6G9YQY9</accession>
<dbReference type="InterPro" id="IPR006683">
    <property type="entry name" value="Thioestr_dom"/>
</dbReference>
<reference evidence="3 4" key="1">
    <citation type="journal article" date="2019" name="ACS Chem. Biol.">
        <title>Identification and Mobilization of a Cryptic Antibiotic Biosynthesis Gene Locus from a Human-Pathogenic Nocardia Isolate.</title>
        <authorList>
            <person name="Herisse M."/>
            <person name="Ishida K."/>
            <person name="Porter J.L."/>
            <person name="Howden B."/>
            <person name="Hertweck C."/>
            <person name="Stinear T.P."/>
            <person name="Pidot S.J."/>
        </authorList>
    </citation>
    <scope>NUCLEOTIDE SEQUENCE [LARGE SCALE GENOMIC DNA]</scope>
    <source>
        <strain evidence="3 4">AUSMDU00012717</strain>
    </source>
</reference>
<evidence type="ECO:0000259" key="2">
    <source>
        <dbReference type="Pfam" id="PF03061"/>
    </source>
</evidence>
<dbReference type="NCBIfam" id="TIGR00369">
    <property type="entry name" value="unchar_dom_1"/>
    <property type="match status" value="1"/>
</dbReference>
<dbReference type="EMBL" id="CP046172">
    <property type="protein sequence ID" value="QIS15507.1"/>
    <property type="molecule type" value="Genomic_DNA"/>
</dbReference>
<dbReference type="PANTHER" id="PTHR43240">
    <property type="entry name" value="1,4-DIHYDROXY-2-NAPHTHOYL-COA THIOESTERASE 1"/>
    <property type="match status" value="1"/>
</dbReference>
<dbReference type="InterPro" id="IPR003736">
    <property type="entry name" value="PAAI_dom"/>
</dbReference>
<evidence type="ECO:0000313" key="3">
    <source>
        <dbReference type="EMBL" id="QIS15507.1"/>
    </source>
</evidence>
<dbReference type="InterPro" id="IPR029069">
    <property type="entry name" value="HotDog_dom_sf"/>
</dbReference>
<feature type="domain" description="Thioesterase" evidence="2">
    <location>
        <begin position="61"/>
        <end position="139"/>
    </location>
</feature>
<gene>
    <name evidence="3" type="ORF">F5544_38425</name>
</gene>
<dbReference type="Pfam" id="PF03061">
    <property type="entry name" value="4HBT"/>
    <property type="match status" value="1"/>
</dbReference>
<keyword evidence="4" id="KW-1185">Reference proteome</keyword>
<dbReference type="Gene3D" id="3.10.129.10">
    <property type="entry name" value="Hotdog Thioesterase"/>
    <property type="match status" value="1"/>
</dbReference>
<proteinExistence type="predicted"/>
<dbReference type="PANTHER" id="PTHR43240:SF1">
    <property type="entry name" value="BLR5584 PROTEIN"/>
    <property type="match status" value="1"/>
</dbReference>
<name>A0A6G9YQY9_9NOCA</name>
<evidence type="ECO:0000313" key="4">
    <source>
        <dbReference type="Proteomes" id="UP000503540"/>
    </source>
</evidence>
<dbReference type="GO" id="GO:0005829">
    <property type="term" value="C:cytosol"/>
    <property type="evidence" value="ECO:0007669"/>
    <property type="project" value="TreeGrafter"/>
</dbReference>
<dbReference type="CDD" id="cd03443">
    <property type="entry name" value="PaaI_thioesterase"/>
    <property type="match status" value="1"/>
</dbReference>
<dbReference type="AlphaFoldDB" id="A0A6G9YQY9"/>
<dbReference type="GO" id="GO:0061522">
    <property type="term" value="F:1,4-dihydroxy-2-naphthoyl-CoA thioesterase activity"/>
    <property type="evidence" value="ECO:0007669"/>
    <property type="project" value="TreeGrafter"/>
</dbReference>
<dbReference type="RefSeq" id="WP_167477747.1">
    <property type="nucleotide sequence ID" value="NZ_CP046172.1"/>
</dbReference>
<keyword evidence="1" id="KW-0378">Hydrolase</keyword>
<dbReference type="SUPFAM" id="SSF54637">
    <property type="entry name" value="Thioesterase/thiol ester dehydrase-isomerase"/>
    <property type="match status" value="1"/>
</dbReference>
<dbReference type="KEGG" id="nah:F5544_38425"/>
<evidence type="ECO:0000256" key="1">
    <source>
        <dbReference type="ARBA" id="ARBA00022801"/>
    </source>
</evidence>